<dbReference type="EMBL" id="LC735414">
    <property type="protein sequence ID" value="BDT39466.1"/>
    <property type="molecule type" value="Genomic_DNA"/>
</dbReference>
<keyword evidence="2" id="KW-1185">Reference proteome</keyword>
<proteinExistence type="predicted"/>
<accession>A0AA86IVB2</accession>
<dbReference type="AlphaFoldDB" id="A0AA86IVB2"/>
<organism evidence="1 2">
    <name type="scientific">Streptomyces yaizuensis</name>
    <dbReference type="NCBI Taxonomy" id="2989713"/>
    <lineage>
        <taxon>Bacteria</taxon>
        <taxon>Bacillati</taxon>
        <taxon>Actinomycetota</taxon>
        <taxon>Actinomycetes</taxon>
        <taxon>Kitasatosporales</taxon>
        <taxon>Streptomycetaceae</taxon>
        <taxon>Streptomyces</taxon>
    </lineage>
</organism>
<reference evidence="1 2" key="1">
    <citation type="submission" date="2022-10" db="EMBL/GenBank/DDBJ databases">
        <title>Draft genome sequence of Streptomyces sp. YSPA8.</title>
        <authorList>
            <person name="Moriuchi R."/>
            <person name="Dohra H."/>
            <person name="Yamamura H."/>
            <person name="Kodani S."/>
        </authorList>
    </citation>
    <scope>NUCLEOTIDE SEQUENCE [LARGE SCALE GENOMIC DNA]</scope>
    <source>
        <strain evidence="1 2">YSPA8</strain>
        <plasmid evidence="1 2">pYSPA8-1</plasmid>
    </source>
</reference>
<geneLocation type="plasmid" evidence="1 2">
    <name>pYSPA8-1</name>
</geneLocation>
<protein>
    <recommendedName>
        <fullName evidence="3">ParA family protein</fullName>
    </recommendedName>
</protein>
<evidence type="ECO:0000313" key="2">
    <source>
        <dbReference type="Proteomes" id="UP001291653"/>
    </source>
</evidence>
<dbReference type="Proteomes" id="UP001291653">
    <property type="component" value="Plasmid pYSPA8-1"/>
</dbReference>
<evidence type="ECO:0000313" key="1">
    <source>
        <dbReference type="EMBL" id="BDT39466.1"/>
    </source>
</evidence>
<gene>
    <name evidence="1" type="ORF">SYYSPA8_36740</name>
</gene>
<keyword evidence="1" id="KW-0614">Plasmid</keyword>
<evidence type="ECO:0008006" key="3">
    <source>
        <dbReference type="Google" id="ProtNLM"/>
    </source>
</evidence>
<name>A0AA86IVB2_9ACTN</name>
<sequence>MSAQEHGLVPSVAGGLDKTVVEVELEPLLAPTHERVQLLDLDSQPSLSSIPEMNTYKPIIIDTPGF</sequence>
<dbReference type="RefSeq" id="WP_323451949.1">
    <property type="nucleotide sequence ID" value="NZ_LC735414.1"/>
</dbReference>